<comment type="caution">
    <text evidence="1">The sequence shown here is derived from an EMBL/GenBank/DDBJ whole genome shotgun (WGS) entry which is preliminary data.</text>
</comment>
<keyword evidence="2" id="KW-1185">Reference proteome</keyword>
<accession>A0AAW1N0C9</accession>
<sequence length="75" mass="8673">MGDILYNRWISLPLRCDESLVYQKIEKGNIYLLPFTCLWTESLVNMPQEIAHRADNFNINIYLGFAHGSDIGKVI</sequence>
<dbReference type="EMBL" id="JASPKY010000014">
    <property type="protein sequence ID" value="KAK9753303.1"/>
    <property type="molecule type" value="Genomic_DNA"/>
</dbReference>
<proteinExistence type="predicted"/>
<dbReference type="AlphaFoldDB" id="A0AAW1N0C9"/>
<gene>
    <name evidence="1" type="ORF">QE152_g3465</name>
</gene>
<protein>
    <submittedName>
        <fullName evidence="1">Uncharacterized protein</fullName>
    </submittedName>
</protein>
<reference evidence="1 2" key="1">
    <citation type="journal article" date="2024" name="BMC Genomics">
        <title>De novo assembly and annotation of Popillia japonica's genome with initial clues to its potential as an invasive pest.</title>
        <authorList>
            <person name="Cucini C."/>
            <person name="Boschi S."/>
            <person name="Funari R."/>
            <person name="Cardaioli E."/>
            <person name="Iannotti N."/>
            <person name="Marturano G."/>
            <person name="Paoli F."/>
            <person name="Bruttini M."/>
            <person name="Carapelli A."/>
            <person name="Frati F."/>
            <person name="Nardi F."/>
        </authorList>
    </citation>
    <scope>NUCLEOTIDE SEQUENCE [LARGE SCALE GENOMIC DNA]</scope>
    <source>
        <strain evidence="1">DMR45628</strain>
    </source>
</reference>
<name>A0AAW1N0C9_POPJA</name>
<organism evidence="1 2">
    <name type="scientific">Popillia japonica</name>
    <name type="common">Japanese beetle</name>
    <dbReference type="NCBI Taxonomy" id="7064"/>
    <lineage>
        <taxon>Eukaryota</taxon>
        <taxon>Metazoa</taxon>
        <taxon>Ecdysozoa</taxon>
        <taxon>Arthropoda</taxon>
        <taxon>Hexapoda</taxon>
        <taxon>Insecta</taxon>
        <taxon>Pterygota</taxon>
        <taxon>Neoptera</taxon>
        <taxon>Endopterygota</taxon>
        <taxon>Coleoptera</taxon>
        <taxon>Polyphaga</taxon>
        <taxon>Scarabaeiformia</taxon>
        <taxon>Scarabaeidae</taxon>
        <taxon>Rutelinae</taxon>
        <taxon>Popillia</taxon>
    </lineage>
</organism>
<evidence type="ECO:0000313" key="1">
    <source>
        <dbReference type="EMBL" id="KAK9753303.1"/>
    </source>
</evidence>
<evidence type="ECO:0000313" key="2">
    <source>
        <dbReference type="Proteomes" id="UP001458880"/>
    </source>
</evidence>
<dbReference type="Proteomes" id="UP001458880">
    <property type="component" value="Unassembled WGS sequence"/>
</dbReference>